<protein>
    <submittedName>
        <fullName evidence="2">Uncharacterized protein</fullName>
    </submittedName>
</protein>
<dbReference type="RefSeq" id="WP_133576054.1">
    <property type="nucleotide sequence ID" value="NZ_SNYC01000004.1"/>
</dbReference>
<keyword evidence="1" id="KW-0732">Signal</keyword>
<gene>
    <name evidence="2" type="ORF">ATK78_2172</name>
</gene>
<comment type="caution">
    <text evidence="2">The sequence shown here is derived from an EMBL/GenBank/DDBJ whole genome shotgun (WGS) entry which is preliminary data.</text>
</comment>
<organism evidence="2 3">
    <name type="scientific">Pedobacter metabolipauper</name>
    <dbReference type="NCBI Taxonomy" id="425513"/>
    <lineage>
        <taxon>Bacteria</taxon>
        <taxon>Pseudomonadati</taxon>
        <taxon>Bacteroidota</taxon>
        <taxon>Sphingobacteriia</taxon>
        <taxon>Sphingobacteriales</taxon>
        <taxon>Sphingobacteriaceae</taxon>
        <taxon>Pedobacter</taxon>
    </lineage>
</organism>
<evidence type="ECO:0000313" key="3">
    <source>
        <dbReference type="Proteomes" id="UP000295620"/>
    </source>
</evidence>
<feature type="signal peptide" evidence="1">
    <location>
        <begin position="1"/>
        <end position="20"/>
    </location>
</feature>
<dbReference type="EMBL" id="SNYC01000004">
    <property type="protein sequence ID" value="TDQ10013.1"/>
    <property type="molecule type" value="Genomic_DNA"/>
</dbReference>
<feature type="chain" id="PRO_5020372372" evidence="1">
    <location>
        <begin position="21"/>
        <end position="95"/>
    </location>
</feature>
<sequence>MIIGIIRYIKKLSAVIVVSAAVLLSACSKDEGNKQLYVLSSETSVAEWIGATRASLVNEGSITVQSSGLIAENGVVTAGSFALPVASLIYIDRTK</sequence>
<dbReference type="Proteomes" id="UP000295620">
    <property type="component" value="Unassembled WGS sequence"/>
</dbReference>
<dbReference type="PROSITE" id="PS51257">
    <property type="entry name" value="PROKAR_LIPOPROTEIN"/>
    <property type="match status" value="1"/>
</dbReference>
<evidence type="ECO:0000313" key="2">
    <source>
        <dbReference type="EMBL" id="TDQ10013.1"/>
    </source>
</evidence>
<name>A0A4R6SXS3_9SPHI</name>
<dbReference type="OrthoDB" id="951410at2"/>
<proteinExistence type="predicted"/>
<keyword evidence="3" id="KW-1185">Reference proteome</keyword>
<evidence type="ECO:0000256" key="1">
    <source>
        <dbReference type="SAM" id="SignalP"/>
    </source>
</evidence>
<dbReference type="AlphaFoldDB" id="A0A4R6SXS3"/>
<reference evidence="2 3" key="1">
    <citation type="submission" date="2019-03" db="EMBL/GenBank/DDBJ databases">
        <title>Genomic Encyclopedia of Archaeal and Bacterial Type Strains, Phase II (KMG-II): from individual species to whole genera.</title>
        <authorList>
            <person name="Goeker M."/>
        </authorList>
    </citation>
    <scope>NUCLEOTIDE SEQUENCE [LARGE SCALE GENOMIC DNA]</scope>
    <source>
        <strain evidence="2 3">DSM 19035</strain>
    </source>
</reference>
<accession>A0A4R6SXS3</accession>